<evidence type="ECO:0000313" key="5">
    <source>
        <dbReference type="EMBL" id="TXS90492.1"/>
    </source>
</evidence>
<keyword evidence="4" id="KW-0812">Transmembrane</keyword>
<dbReference type="Proteomes" id="UP000321933">
    <property type="component" value="Unassembled WGS sequence"/>
</dbReference>
<comment type="caution">
    <text evidence="5">The sequence shown here is derived from an EMBL/GenBank/DDBJ whole genome shotgun (WGS) entry which is preliminary data.</text>
</comment>
<dbReference type="Gene3D" id="1.10.287.470">
    <property type="entry name" value="Helix hairpin bin"/>
    <property type="match status" value="1"/>
</dbReference>
<dbReference type="PANTHER" id="PTHR30469:SF12">
    <property type="entry name" value="MULTIDRUG RESISTANCE PROTEIN MDTA"/>
    <property type="match status" value="1"/>
</dbReference>
<keyword evidence="6" id="KW-1185">Reference proteome</keyword>
<proteinExistence type="inferred from homology"/>
<evidence type="ECO:0000256" key="1">
    <source>
        <dbReference type="ARBA" id="ARBA00009477"/>
    </source>
</evidence>
<dbReference type="NCBIfam" id="TIGR01730">
    <property type="entry name" value="RND_mfp"/>
    <property type="match status" value="1"/>
</dbReference>
<protein>
    <submittedName>
        <fullName evidence="5">Efflux RND transporter periplasmic adaptor subunit</fullName>
    </submittedName>
</protein>
<feature type="coiled-coil region" evidence="2">
    <location>
        <begin position="140"/>
        <end position="213"/>
    </location>
</feature>
<dbReference type="Gene3D" id="2.40.50.100">
    <property type="match status" value="1"/>
</dbReference>
<feature type="transmembrane region" description="Helical" evidence="4">
    <location>
        <begin position="36"/>
        <end position="54"/>
    </location>
</feature>
<evidence type="ECO:0000256" key="2">
    <source>
        <dbReference type="SAM" id="Coils"/>
    </source>
</evidence>
<dbReference type="Gene3D" id="2.40.420.20">
    <property type="match status" value="1"/>
</dbReference>
<evidence type="ECO:0000256" key="4">
    <source>
        <dbReference type="SAM" id="Phobius"/>
    </source>
</evidence>
<evidence type="ECO:0000313" key="6">
    <source>
        <dbReference type="Proteomes" id="UP000321933"/>
    </source>
</evidence>
<keyword evidence="2" id="KW-0175">Coiled coil</keyword>
<comment type="similarity">
    <text evidence="1">Belongs to the membrane fusion protein (MFP) (TC 8.A.1) family.</text>
</comment>
<dbReference type="PANTHER" id="PTHR30469">
    <property type="entry name" value="MULTIDRUG RESISTANCE PROTEIN MDTA"/>
    <property type="match status" value="1"/>
</dbReference>
<dbReference type="InterPro" id="IPR006143">
    <property type="entry name" value="RND_pump_MFP"/>
</dbReference>
<sequence>MFPARRIQQGFSPGTHSAVITDKQGTGMSLSGRKQALWTALALVAGVGVSWLLLVGKPAPQPEAPARLPPPAVDVIAVEPAARAIAVTTQGTVEPLHMVSLVSQVAGRVEAISPGFADGGFFRAGDELLRIEDADFNLAIVRARSQVAAAEQRLAEERGRARQARREWRDLGTVEANALFLREPQIAAAEAALEGARADLRAAELDLERTRISLPFNGRISTRHVGVGQYLAPGAVVAEAYATDVVQVRLPLTDRQVTLLDLPLTYAGEQESAAPPVAVTLEARFGSRQWQWQGSIVRTNASIDVDSRVVYAVAEVRDPFAREPGSQRPPLAPGLFVHATIEGRSMPQVSVLPRSALRNDDSVLVVDARERTRLVAVQVLQGDTRQVWVQGLQRGDRVIVHQAPNVTAGAQVSAREVSSVAEVEY</sequence>
<gene>
    <name evidence="5" type="ORF">FVW59_14225</name>
</gene>
<dbReference type="OrthoDB" id="5730196at2"/>
<dbReference type="GO" id="GO:0015562">
    <property type="term" value="F:efflux transmembrane transporter activity"/>
    <property type="evidence" value="ECO:0007669"/>
    <property type="project" value="TreeGrafter"/>
</dbReference>
<feature type="region of interest" description="Disordered" evidence="3">
    <location>
        <begin position="1"/>
        <end position="21"/>
    </location>
</feature>
<dbReference type="EMBL" id="VRYZ01000006">
    <property type="protein sequence ID" value="TXS90492.1"/>
    <property type="molecule type" value="Genomic_DNA"/>
</dbReference>
<organism evidence="5 6">
    <name type="scientific">Parahaliea aestuarii</name>
    <dbReference type="NCBI Taxonomy" id="1852021"/>
    <lineage>
        <taxon>Bacteria</taxon>
        <taxon>Pseudomonadati</taxon>
        <taxon>Pseudomonadota</taxon>
        <taxon>Gammaproteobacteria</taxon>
        <taxon>Cellvibrionales</taxon>
        <taxon>Halieaceae</taxon>
        <taxon>Parahaliea</taxon>
    </lineage>
</organism>
<keyword evidence="4" id="KW-0472">Membrane</keyword>
<name>A0A5C8ZSD4_9GAMM</name>
<dbReference type="AlphaFoldDB" id="A0A5C8ZSD4"/>
<dbReference type="SUPFAM" id="SSF111369">
    <property type="entry name" value="HlyD-like secretion proteins"/>
    <property type="match status" value="1"/>
</dbReference>
<evidence type="ECO:0000256" key="3">
    <source>
        <dbReference type="SAM" id="MobiDB-lite"/>
    </source>
</evidence>
<keyword evidence="4" id="KW-1133">Transmembrane helix</keyword>
<accession>A0A5C8ZSD4</accession>
<dbReference type="GO" id="GO:1990281">
    <property type="term" value="C:efflux pump complex"/>
    <property type="evidence" value="ECO:0007669"/>
    <property type="project" value="TreeGrafter"/>
</dbReference>
<reference evidence="5 6" key="1">
    <citation type="submission" date="2019-08" db="EMBL/GenBank/DDBJ databases">
        <title>Parahaliea maris sp. nov., isolated from the surface seawater.</title>
        <authorList>
            <person name="Liu Y."/>
        </authorList>
    </citation>
    <scope>NUCLEOTIDE SEQUENCE [LARGE SCALE GENOMIC DNA]</scope>
    <source>
        <strain evidence="5 6">S2-26</strain>
    </source>
</reference>
<dbReference type="Gene3D" id="2.40.30.170">
    <property type="match status" value="1"/>
</dbReference>